<protein>
    <submittedName>
        <fullName evidence="3">DUF559 domain-containing protein</fullName>
    </submittedName>
</protein>
<evidence type="ECO:0000313" key="3">
    <source>
        <dbReference type="EMBL" id="NGN83184.1"/>
    </source>
</evidence>
<accession>A0ABX0DCU6</accession>
<dbReference type="SUPFAM" id="SSF52980">
    <property type="entry name" value="Restriction endonuclease-like"/>
    <property type="match status" value="1"/>
</dbReference>
<sequence length="314" mass="35021">MTNSQPLPEWLRGRSFTVSESDGCGVSRRQTESRNLHTPSRGIRVPWGVQQPLADQVRPLIELTPGGIISHSTAALLWGMPLPPWLVGSFQIHISRDASNAPPWRAGVAGHHTRFRPGEVVQFQGMPITSPIRTWLDLAGMIELDDLVAAGDFLVCEHDRIFGPKRIAMVQLTALRAAVKEEFRRRGIVKAREAADLIRSGADSPPETKLRLLLERAGLPPVTLNHVVKDALGNHVSWPDLALPGWKIAIEYDGEHHLEERQQAVDSSRNELMARLGWTQLRITKEMLDDNEGKAAVAMVRKALYARGWTRPVR</sequence>
<keyword evidence="4" id="KW-1185">Reference proteome</keyword>
<proteinExistence type="predicted"/>
<evidence type="ECO:0000256" key="1">
    <source>
        <dbReference type="SAM" id="MobiDB-lite"/>
    </source>
</evidence>
<dbReference type="Proteomes" id="UP000479226">
    <property type="component" value="Unassembled WGS sequence"/>
</dbReference>
<dbReference type="EMBL" id="JAAKZI010000008">
    <property type="protein sequence ID" value="NGN83184.1"/>
    <property type="molecule type" value="Genomic_DNA"/>
</dbReference>
<dbReference type="Gene3D" id="3.40.960.10">
    <property type="entry name" value="VSR Endonuclease"/>
    <property type="match status" value="1"/>
</dbReference>
<dbReference type="Pfam" id="PF04480">
    <property type="entry name" value="DUF559"/>
    <property type="match status" value="1"/>
</dbReference>
<feature type="domain" description="DUF559" evidence="2">
    <location>
        <begin position="246"/>
        <end position="296"/>
    </location>
</feature>
<gene>
    <name evidence="3" type="ORF">G6N77_06870</name>
</gene>
<dbReference type="RefSeq" id="WP_165181278.1">
    <property type="nucleotide sequence ID" value="NZ_JAAKZI010000008.1"/>
</dbReference>
<dbReference type="InterPro" id="IPR011335">
    <property type="entry name" value="Restrct_endonuc-II-like"/>
</dbReference>
<feature type="region of interest" description="Disordered" evidence="1">
    <location>
        <begin position="21"/>
        <end position="41"/>
    </location>
</feature>
<name>A0ABX0DCU6_9MICC</name>
<evidence type="ECO:0000259" key="2">
    <source>
        <dbReference type="Pfam" id="PF04480"/>
    </source>
</evidence>
<comment type="caution">
    <text evidence="3">The sequence shown here is derived from an EMBL/GenBank/DDBJ whole genome shotgun (WGS) entry which is preliminary data.</text>
</comment>
<organism evidence="3 4">
    <name type="scientific">Arthrobacter silviterrae</name>
    <dbReference type="NCBI Taxonomy" id="2026658"/>
    <lineage>
        <taxon>Bacteria</taxon>
        <taxon>Bacillati</taxon>
        <taxon>Actinomycetota</taxon>
        <taxon>Actinomycetes</taxon>
        <taxon>Micrococcales</taxon>
        <taxon>Micrococcaceae</taxon>
        <taxon>Arthrobacter</taxon>
    </lineage>
</organism>
<reference evidence="3 4" key="1">
    <citation type="submission" date="2020-02" db="EMBL/GenBank/DDBJ databases">
        <title>Genome sequence of the type strain DSM 27180 of Arthrobacter silviterrae.</title>
        <authorList>
            <person name="Gao J."/>
            <person name="Sun J."/>
        </authorList>
    </citation>
    <scope>NUCLEOTIDE SEQUENCE [LARGE SCALE GENOMIC DNA]</scope>
    <source>
        <strain evidence="3 4">DSM 27180</strain>
    </source>
</reference>
<evidence type="ECO:0000313" key="4">
    <source>
        <dbReference type="Proteomes" id="UP000479226"/>
    </source>
</evidence>
<dbReference type="InterPro" id="IPR007569">
    <property type="entry name" value="DUF559"/>
</dbReference>